<sequence>MRSNRWLLRLRPQPDPLVRLLMFPNAGAGAGVFRAWSELFDPRVDVCVVRPPGRDNRSDEPLCSNLAEYAAGAVNALAELGPAPVALFGHSMGGLSAYAAAVEWRRQHGTAPVWLGVAARRAPQFRRRPDALLELPDFELALVLNGRYGGIPAEVAADAELLAHYARILRSDIAAMDGYTHRPGAPLDCPVEVFGGRRDPDATEPELAGWQEVTTRPLRTHLFDGGHFFLHEHRAAVAAAICRAVTGPAAARSS</sequence>
<keyword evidence="2" id="KW-0378">Hydrolase</keyword>
<organism evidence="4 5">
    <name type="scientific">Actinoplanes aureus</name>
    <dbReference type="NCBI Taxonomy" id="2792083"/>
    <lineage>
        <taxon>Bacteria</taxon>
        <taxon>Bacillati</taxon>
        <taxon>Actinomycetota</taxon>
        <taxon>Actinomycetes</taxon>
        <taxon>Micromonosporales</taxon>
        <taxon>Micromonosporaceae</taxon>
        <taxon>Actinoplanes</taxon>
    </lineage>
</organism>
<evidence type="ECO:0000313" key="4">
    <source>
        <dbReference type="EMBL" id="MBG0567758.1"/>
    </source>
</evidence>
<keyword evidence="5" id="KW-1185">Reference proteome</keyword>
<comment type="caution">
    <text evidence="4">The sequence shown here is derived from an EMBL/GenBank/DDBJ whole genome shotgun (WGS) entry which is preliminary data.</text>
</comment>
<dbReference type="InterPro" id="IPR012223">
    <property type="entry name" value="TEII"/>
</dbReference>
<dbReference type="InterPro" id="IPR029058">
    <property type="entry name" value="AB_hydrolase_fold"/>
</dbReference>
<evidence type="ECO:0000256" key="1">
    <source>
        <dbReference type="ARBA" id="ARBA00007169"/>
    </source>
</evidence>
<dbReference type="PANTHER" id="PTHR11487">
    <property type="entry name" value="THIOESTERASE"/>
    <property type="match status" value="1"/>
</dbReference>
<dbReference type="GO" id="GO:0008610">
    <property type="term" value="P:lipid biosynthetic process"/>
    <property type="evidence" value="ECO:0007669"/>
    <property type="project" value="TreeGrafter"/>
</dbReference>
<evidence type="ECO:0000313" key="5">
    <source>
        <dbReference type="Proteomes" id="UP000598146"/>
    </source>
</evidence>
<evidence type="ECO:0000256" key="2">
    <source>
        <dbReference type="ARBA" id="ARBA00022801"/>
    </source>
</evidence>
<gene>
    <name evidence="4" type="ORF">I4J89_40570</name>
</gene>
<proteinExistence type="inferred from homology"/>
<dbReference type="InterPro" id="IPR001031">
    <property type="entry name" value="Thioesterase"/>
</dbReference>
<evidence type="ECO:0000259" key="3">
    <source>
        <dbReference type="SMART" id="SM00824"/>
    </source>
</evidence>
<dbReference type="EMBL" id="JADQTO010000030">
    <property type="protein sequence ID" value="MBG0567758.1"/>
    <property type="molecule type" value="Genomic_DNA"/>
</dbReference>
<dbReference type="PANTHER" id="PTHR11487:SF0">
    <property type="entry name" value="S-ACYL FATTY ACID SYNTHASE THIOESTERASE, MEDIUM CHAIN"/>
    <property type="match status" value="1"/>
</dbReference>
<dbReference type="AlphaFoldDB" id="A0A931CI68"/>
<dbReference type="InterPro" id="IPR020802">
    <property type="entry name" value="TesA-like"/>
</dbReference>
<name>A0A931CI68_9ACTN</name>
<comment type="similarity">
    <text evidence="1">Belongs to the thioesterase family.</text>
</comment>
<reference evidence="4" key="1">
    <citation type="submission" date="2020-11" db="EMBL/GenBank/DDBJ databases">
        <title>Isolation and identification of active actinomycetes.</title>
        <authorList>
            <person name="Sun X."/>
        </authorList>
    </citation>
    <scope>NUCLEOTIDE SEQUENCE</scope>
    <source>
        <strain evidence="4">NEAU-A11</strain>
    </source>
</reference>
<dbReference type="RefSeq" id="WP_196419536.1">
    <property type="nucleotide sequence ID" value="NZ_JADQTO010000030.1"/>
</dbReference>
<dbReference type="Gene3D" id="3.40.50.1820">
    <property type="entry name" value="alpha/beta hydrolase"/>
    <property type="match status" value="1"/>
</dbReference>
<dbReference type="SUPFAM" id="SSF53474">
    <property type="entry name" value="alpha/beta-Hydrolases"/>
    <property type="match status" value="1"/>
</dbReference>
<dbReference type="GO" id="GO:0016787">
    <property type="term" value="F:hydrolase activity"/>
    <property type="evidence" value="ECO:0007669"/>
    <property type="project" value="UniProtKB-KW"/>
</dbReference>
<protein>
    <submittedName>
        <fullName evidence="4">Thioesterase</fullName>
    </submittedName>
</protein>
<dbReference type="Proteomes" id="UP000598146">
    <property type="component" value="Unassembled WGS sequence"/>
</dbReference>
<feature type="domain" description="Thioesterase TesA-like" evidence="3">
    <location>
        <begin position="21"/>
        <end position="246"/>
    </location>
</feature>
<dbReference type="SMART" id="SM00824">
    <property type="entry name" value="PKS_TE"/>
    <property type="match status" value="1"/>
</dbReference>
<accession>A0A931CI68</accession>
<dbReference type="Pfam" id="PF00975">
    <property type="entry name" value="Thioesterase"/>
    <property type="match status" value="1"/>
</dbReference>